<dbReference type="GO" id="GO:0007020">
    <property type="term" value="P:microtubule nucleation"/>
    <property type="evidence" value="ECO:0007669"/>
    <property type="project" value="TreeGrafter"/>
</dbReference>
<feature type="region of interest" description="Disordered" evidence="2">
    <location>
        <begin position="390"/>
        <end position="410"/>
    </location>
</feature>
<feature type="compositionally biased region" description="Polar residues" evidence="2">
    <location>
        <begin position="532"/>
        <end position="557"/>
    </location>
</feature>
<dbReference type="GO" id="GO:0045931">
    <property type="term" value="P:positive regulation of mitotic cell cycle"/>
    <property type="evidence" value="ECO:0007669"/>
    <property type="project" value="TreeGrafter"/>
</dbReference>
<reference evidence="3" key="2">
    <citation type="submission" date="2025-09" db="UniProtKB">
        <authorList>
            <consortium name="Ensembl"/>
        </authorList>
    </citation>
    <scope>IDENTIFICATION</scope>
</reference>
<dbReference type="InterPro" id="IPR042481">
    <property type="entry name" value="CCDC57"/>
</dbReference>
<dbReference type="GO" id="GO:0007099">
    <property type="term" value="P:centriole replication"/>
    <property type="evidence" value="ECO:0007669"/>
    <property type="project" value="TreeGrafter"/>
</dbReference>
<dbReference type="CTD" id="284001"/>
<dbReference type="Proteomes" id="UP000005207">
    <property type="component" value="Unplaced"/>
</dbReference>
<name>A0A669BH77_ORENI</name>
<feature type="compositionally biased region" description="Basic and acidic residues" evidence="2">
    <location>
        <begin position="277"/>
        <end position="287"/>
    </location>
</feature>
<dbReference type="GeneID" id="100698614"/>
<dbReference type="PANTHER" id="PTHR46725">
    <property type="entry name" value="COILED-COIL DOMAIN-CONTAINING PROTEIN 57"/>
    <property type="match status" value="1"/>
</dbReference>
<dbReference type="GO" id="GO:0034451">
    <property type="term" value="C:centriolar satellite"/>
    <property type="evidence" value="ECO:0007669"/>
    <property type="project" value="TreeGrafter"/>
</dbReference>
<dbReference type="RefSeq" id="XP_019217790.1">
    <property type="nucleotide sequence ID" value="XM_019362245.2"/>
</dbReference>
<dbReference type="GO" id="GO:0060271">
    <property type="term" value="P:cilium assembly"/>
    <property type="evidence" value="ECO:0007669"/>
    <property type="project" value="TreeGrafter"/>
</dbReference>
<dbReference type="InParanoid" id="A0A669BH77"/>
<dbReference type="PANTHER" id="PTHR46725:SF1">
    <property type="entry name" value="COILED-COIL DOMAIN-CONTAINING PROTEIN 57"/>
    <property type="match status" value="1"/>
</dbReference>
<evidence type="ECO:0000313" key="4">
    <source>
        <dbReference type="Proteomes" id="UP000005207"/>
    </source>
</evidence>
<feature type="region of interest" description="Disordered" evidence="2">
    <location>
        <begin position="273"/>
        <end position="297"/>
    </location>
</feature>
<keyword evidence="4" id="KW-1185">Reference proteome</keyword>
<evidence type="ECO:0000256" key="2">
    <source>
        <dbReference type="SAM" id="MobiDB-lite"/>
    </source>
</evidence>
<dbReference type="AlphaFoldDB" id="A0A669BH77"/>
<feature type="region of interest" description="Disordered" evidence="2">
    <location>
        <begin position="531"/>
        <end position="575"/>
    </location>
</feature>
<organism evidence="3 4">
    <name type="scientific">Oreochromis niloticus</name>
    <name type="common">Nile tilapia</name>
    <name type="synonym">Tilapia nilotica</name>
    <dbReference type="NCBI Taxonomy" id="8128"/>
    <lineage>
        <taxon>Eukaryota</taxon>
        <taxon>Metazoa</taxon>
        <taxon>Chordata</taxon>
        <taxon>Craniata</taxon>
        <taxon>Vertebrata</taxon>
        <taxon>Euteleostomi</taxon>
        <taxon>Actinopterygii</taxon>
        <taxon>Neopterygii</taxon>
        <taxon>Teleostei</taxon>
        <taxon>Neoteleostei</taxon>
        <taxon>Acanthomorphata</taxon>
        <taxon>Ovalentaria</taxon>
        <taxon>Cichlomorphae</taxon>
        <taxon>Cichliformes</taxon>
        <taxon>Cichlidae</taxon>
        <taxon>African cichlids</taxon>
        <taxon>Pseudocrenilabrinae</taxon>
        <taxon>Oreochromini</taxon>
        <taxon>Oreochromis</taxon>
    </lineage>
</organism>
<dbReference type="GO" id="GO:0005876">
    <property type="term" value="C:spindle microtubule"/>
    <property type="evidence" value="ECO:0007669"/>
    <property type="project" value="TreeGrafter"/>
</dbReference>
<sequence>MKTDQACWYARSCLRIKERGDELKQMENKLQVERDYHNKKLYTEQPQMWDEYVRQVSSEMVLKDTQIISLQQRETTLRTELERSRKQTERYKQHLRAGLNREKVLEKNRVQMELEWQRRFEDVKADYYLANEQLIQDLIEARDQAKAELMEREQQLHDLTILLQYIRRERDQAIQGLTPKVDSLASEEIRRLQEQNSALRAVVTQMRRDMEGLAHLLVLPHAEPPVQPLYQESSASKGNTADCRQPVEQEVHLSGKHLEEQRGGVTALSGLASATDDPQHIDPDRSQPENQAGGLCLDERGRHPAVTCVESASNDITQQRTLVQQLQGDSKYLKPALMCGVLKSVHPAKNDPQLLRLRLKQAASCIARLSREKQQLIALGNRLRAQIAADGRQAPGGLEKDTPTEKLGDHHGRLSVVEQLQYQLTTQELQYALMQRASAAAEQHIPPTKSQAFFKGTANTCHGLKPRDTSETRSQLHLGMSRTVSDESLCSLTMLWDTLDRGLADSEGECELRSRRFGGSGVQMMVHGSGVIPSQSQTEVQQRTNQSKTLSSTTKTNRPAVPARISKIRNYNVKD</sequence>
<dbReference type="OMA" id="GTANTCH"/>
<protein>
    <submittedName>
        <fullName evidence="3">Coiled-coil domain-containing protein 57</fullName>
    </submittedName>
</protein>
<dbReference type="GeneTree" id="ENSGT00940000178264"/>
<gene>
    <name evidence="3" type="primary">ccdc57</name>
</gene>
<evidence type="ECO:0000313" key="3">
    <source>
        <dbReference type="Ensembl" id="ENSONIP00000035088.1"/>
    </source>
</evidence>
<accession>A0A669BH77</accession>
<keyword evidence="1" id="KW-0175">Coiled coil</keyword>
<feature type="compositionally biased region" description="Basic and acidic residues" evidence="2">
    <location>
        <begin position="398"/>
        <end position="410"/>
    </location>
</feature>
<dbReference type="GO" id="GO:0005814">
    <property type="term" value="C:centriole"/>
    <property type="evidence" value="ECO:0007669"/>
    <property type="project" value="TreeGrafter"/>
</dbReference>
<dbReference type="Ensembl" id="ENSONIT00000092065.1">
    <property type="protein sequence ID" value="ENSONIP00000035088.1"/>
    <property type="gene ID" value="ENSONIG00000039699.1"/>
</dbReference>
<feature type="coiled-coil region" evidence="1">
    <location>
        <begin position="131"/>
        <end position="162"/>
    </location>
</feature>
<dbReference type="OrthoDB" id="568502at2759"/>
<proteinExistence type="predicted"/>
<evidence type="ECO:0000256" key="1">
    <source>
        <dbReference type="SAM" id="Coils"/>
    </source>
</evidence>
<reference evidence="3" key="1">
    <citation type="submission" date="2025-08" db="UniProtKB">
        <authorList>
            <consortium name="Ensembl"/>
        </authorList>
    </citation>
    <scope>IDENTIFICATION</scope>
</reference>